<evidence type="ECO:0000256" key="3">
    <source>
        <dbReference type="ARBA" id="ARBA00005119"/>
    </source>
</evidence>
<comment type="pathway">
    <text evidence="3 18">Phospholipid metabolism; CDP-diacylglycerol biosynthesis; CDP-diacylglycerol from sn-glycerol 3-phosphate: step 3/3.</text>
</comment>
<protein>
    <recommendedName>
        <fullName evidence="7 18">Phosphatidate cytidylyltransferase</fullName>
        <ecNumber evidence="6 18">2.7.7.41</ecNumber>
    </recommendedName>
</protein>
<feature type="transmembrane region" description="Helical" evidence="20">
    <location>
        <begin position="171"/>
        <end position="190"/>
    </location>
</feature>
<dbReference type="Pfam" id="PF01148">
    <property type="entry name" value="CTP_transf_1"/>
    <property type="match status" value="1"/>
</dbReference>
<dbReference type="PANTHER" id="PTHR46382">
    <property type="entry name" value="PHOSPHATIDATE CYTIDYLYLTRANSFERASE"/>
    <property type="match status" value="1"/>
</dbReference>
<keyword evidence="12 18" id="KW-0548">Nucleotidyltransferase</keyword>
<dbReference type="InterPro" id="IPR000374">
    <property type="entry name" value="PC_trans"/>
</dbReference>
<dbReference type="STRING" id="1206085.SAMN05443575_0180"/>
<evidence type="ECO:0000256" key="1">
    <source>
        <dbReference type="ARBA" id="ARBA00001698"/>
    </source>
</evidence>
<evidence type="ECO:0000313" key="22">
    <source>
        <dbReference type="Proteomes" id="UP000186132"/>
    </source>
</evidence>
<sequence length="328" mass="33488">MPADDTPPHDGTARDGSGRDGAAGPAAPGATLDEPAGVWEGDESQESTAGEPVAPEPPPRSRAGRNLPAAIGVGVGLGALIVVTLFVYRPSFGFVVGAAALYGTWELAQALRTVSIRLTLTPLLVGGAALLAAAWLKDTNGLVIAALVTLLGIVIWRVGDGAHGYTRDAAASAFVLLYVPVLAAFAVLLAHPDDGAARVLALVATVVCSDTGGYATGVLFGRHPLAPVVSKAKTWEGFAGSVLACSAAGVLFLTLTFHQAWWQGLLFGLAVVVTATLGDLGESMVKRDLGIKDMGRLLPGHGGVMDRLDSLLPCAAVGYLLLSLFAPV</sequence>
<dbReference type="EMBL" id="FQVU01000001">
    <property type="protein sequence ID" value="SHF52086.1"/>
    <property type="molecule type" value="Genomic_DNA"/>
</dbReference>
<dbReference type="AlphaFoldDB" id="A0A1M5CBN2"/>
<evidence type="ECO:0000256" key="9">
    <source>
        <dbReference type="ARBA" id="ARBA00022516"/>
    </source>
</evidence>
<feature type="transmembrane region" description="Helical" evidence="20">
    <location>
        <begin position="196"/>
        <end position="216"/>
    </location>
</feature>
<evidence type="ECO:0000256" key="2">
    <source>
        <dbReference type="ARBA" id="ARBA00004651"/>
    </source>
</evidence>
<dbReference type="GO" id="GO:0016024">
    <property type="term" value="P:CDP-diacylglycerol biosynthetic process"/>
    <property type="evidence" value="ECO:0007669"/>
    <property type="project" value="UniProtKB-UniPathway"/>
</dbReference>
<keyword evidence="15 20" id="KW-0472">Membrane</keyword>
<dbReference type="OrthoDB" id="9799199at2"/>
<feature type="transmembrane region" description="Helical" evidence="20">
    <location>
        <begin position="118"/>
        <end position="136"/>
    </location>
</feature>
<feature type="compositionally biased region" description="Basic and acidic residues" evidence="19">
    <location>
        <begin position="1"/>
        <end position="18"/>
    </location>
</feature>
<feature type="region of interest" description="Disordered" evidence="19">
    <location>
        <begin position="1"/>
        <end position="65"/>
    </location>
</feature>
<feature type="transmembrane region" description="Helical" evidence="20">
    <location>
        <begin position="142"/>
        <end position="159"/>
    </location>
</feature>
<evidence type="ECO:0000256" key="18">
    <source>
        <dbReference type="RuleBase" id="RU003938"/>
    </source>
</evidence>
<dbReference type="PANTHER" id="PTHR46382:SF1">
    <property type="entry name" value="PHOSPHATIDATE CYTIDYLYLTRANSFERASE"/>
    <property type="match status" value="1"/>
</dbReference>
<dbReference type="RefSeq" id="WP_073384852.1">
    <property type="nucleotide sequence ID" value="NZ_FQVU01000001.1"/>
</dbReference>
<keyword evidence="22" id="KW-1185">Reference proteome</keyword>
<evidence type="ECO:0000256" key="16">
    <source>
        <dbReference type="ARBA" id="ARBA00023209"/>
    </source>
</evidence>
<keyword evidence="14" id="KW-0443">Lipid metabolism</keyword>
<name>A0A1M5CBN2_9ACTN</name>
<keyword evidence="9" id="KW-0444">Lipid biosynthesis</keyword>
<evidence type="ECO:0000256" key="13">
    <source>
        <dbReference type="ARBA" id="ARBA00022989"/>
    </source>
</evidence>
<evidence type="ECO:0000313" key="21">
    <source>
        <dbReference type="EMBL" id="SHF52086.1"/>
    </source>
</evidence>
<dbReference type="EC" id="2.7.7.41" evidence="6 18"/>
<feature type="transmembrane region" description="Helical" evidence="20">
    <location>
        <begin position="237"/>
        <end position="255"/>
    </location>
</feature>
<keyword evidence="10 18" id="KW-0808">Transferase</keyword>
<evidence type="ECO:0000256" key="6">
    <source>
        <dbReference type="ARBA" id="ARBA00012487"/>
    </source>
</evidence>
<keyword evidence="16" id="KW-0594">Phospholipid biosynthesis</keyword>
<evidence type="ECO:0000256" key="5">
    <source>
        <dbReference type="ARBA" id="ARBA00010185"/>
    </source>
</evidence>
<evidence type="ECO:0000256" key="12">
    <source>
        <dbReference type="ARBA" id="ARBA00022695"/>
    </source>
</evidence>
<keyword evidence="11 18" id="KW-0812">Transmembrane</keyword>
<evidence type="ECO:0000256" key="7">
    <source>
        <dbReference type="ARBA" id="ARBA00019373"/>
    </source>
</evidence>
<feature type="transmembrane region" description="Helical" evidence="20">
    <location>
        <begin position="261"/>
        <end position="280"/>
    </location>
</feature>
<feature type="compositionally biased region" description="Low complexity" evidence="19">
    <location>
        <begin position="20"/>
        <end position="31"/>
    </location>
</feature>
<evidence type="ECO:0000256" key="8">
    <source>
        <dbReference type="ARBA" id="ARBA00022475"/>
    </source>
</evidence>
<keyword evidence="17" id="KW-1208">Phospholipid metabolism</keyword>
<evidence type="ECO:0000256" key="11">
    <source>
        <dbReference type="ARBA" id="ARBA00022692"/>
    </source>
</evidence>
<evidence type="ECO:0000256" key="19">
    <source>
        <dbReference type="SAM" id="MobiDB-lite"/>
    </source>
</evidence>
<evidence type="ECO:0000256" key="14">
    <source>
        <dbReference type="ARBA" id="ARBA00023098"/>
    </source>
</evidence>
<evidence type="ECO:0000256" key="20">
    <source>
        <dbReference type="SAM" id="Phobius"/>
    </source>
</evidence>
<gene>
    <name evidence="21" type="ORF">SAMN05443575_0180</name>
</gene>
<keyword evidence="13 20" id="KW-1133">Transmembrane helix</keyword>
<feature type="transmembrane region" description="Helical" evidence="20">
    <location>
        <begin position="67"/>
        <end position="88"/>
    </location>
</feature>
<evidence type="ECO:0000256" key="10">
    <source>
        <dbReference type="ARBA" id="ARBA00022679"/>
    </source>
</evidence>
<evidence type="ECO:0000256" key="4">
    <source>
        <dbReference type="ARBA" id="ARBA00005189"/>
    </source>
</evidence>
<proteinExistence type="inferred from homology"/>
<comment type="catalytic activity">
    <reaction evidence="1 18">
        <text>a 1,2-diacyl-sn-glycero-3-phosphate + CTP + H(+) = a CDP-1,2-diacyl-sn-glycerol + diphosphate</text>
        <dbReference type="Rhea" id="RHEA:16229"/>
        <dbReference type="ChEBI" id="CHEBI:15378"/>
        <dbReference type="ChEBI" id="CHEBI:33019"/>
        <dbReference type="ChEBI" id="CHEBI:37563"/>
        <dbReference type="ChEBI" id="CHEBI:58332"/>
        <dbReference type="ChEBI" id="CHEBI:58608"/>
        <dbReference type="EC" id="2.7.7.41"/>
    </reaction>
</comment>
<dbReference type="PROSITE" id="PS01315">
    <property type="entry name" value="CDS"/>
    <property type="match status" value="1"/>
</dbReference>
<comment type="subcellular location">
    <subcellularLocation>
        <location evidence="2">Cell membrane</location>
        <topology evidence="2">Multi-pass membrane protein</topology>
    </subcellularLocation>
</comment>
<accession>A0A1M5CBN2</accession>
<keyword evidence="8" id="KW-1003">Cell membrane</keyword>
<evidence type="ECO:0000256" key="17">
    <source>
        <dbReference type="ARBA" id="ARBA00023264"/>
    </source>
</evidence>
<dbReference type="Proteomes" id="UP000186132">
    <property type="component" value="Unassembled WGS sequence"/>
</dbReference>
<reference evidence="21 22" key="1">
    <citation type="submission" date="2016-11" db="EMBL/GenBank/DDBJ databases">
        <authorList>
            <person name="Jaros S."/>
            <person name="Januszkiewicz K."/>
            <person name="Wedrychowicz H."/>
        </authorList>
    </citation>
    <scope>NUCLEOTIDE SEQUENCE [LARGE SCALE GENOMIC DNA]</scope>
    <source>
        <strain evidence="21 22">DSM 45627</strain>
    </source>
</reference>
<comment type="pathway">
    <text evidence="4">Lipid metabolism.</text>
</comment>
<dbReference type="UniPathway" id="UPA00557">
    <property type="reaction ID" value="UER00614"/>
</dbReference>
<dbReference type="GO" id="GO:0004605">
    <property type="term" value="F:phosphatidate cytidylyltransferase activity"/>
    <property type="evidence" value="ECO:0007669"/>
    <property type="project" value="UniProtKB-EC"/>
</dbReference>
<evidence type="ECO:0000256" key="15">
    <source>
        <dbReference type="ARBA" id="ARBA00023136"/>
    </source>
</evidence>
<dbReference type="GO" id="GO:0005886">
    <property type="term" value="C:plasma membrane"/>
    <property type="evidence" value="ECO:0007669"/>
    <property type="project" value="UniProtKB-SubCell"/>
</dbReference>
<comment type="similarity">
    <text evidence="5 18">Belongs to the CDS family.</text>
</comment>
<organism evidence="21 22">
    <name type="scientific">Jatrophihabitans endophyticus</name>
    <dbReference type="NCBI Taxonomy" id="1206085"/>
    <lineage>
        <taxon>Bacteria</taxon>
        <taxon>Bacillati</taxon>
        <taxon>Actinomycetota</taxon>
        <taxon>Actinomycetes</taxon>
        <taxon>Jatrophihabitantales</taxon>
        <taxon>Jatrophihabitantaceae</taxon>
        <taxon>Jatrophihabitans</taxon>
    </lineage>
</organism>